<protein>
    <submittedName>
        <fullName evidence="5">Tetratricopeptide repeat protein</fullName>
    </submittedName>
</protein>
<evidence type="ECO:0000256" key="1">
    <source>
        <dbReference type="ARBA" id="ARBA00022737"/>
    </source>
</evidence>
<proteinExistence type="predicted"/>
<dbReference type="Pfam" id="PF07719">
    <property type="entry name" value="TPR_2"/>
    <property type="match status" value="1"/>
</dbReference>
<organism evidence="5 6">
    <name type="scientific">Acidovorax bellezanensis</name>
    <dbReference type="NCBI Taxonomy" id="2976702"/>
    <lineage>
        <taxon>Bacteria</taxon>
        <taxon>Pseudomonadati</taxon>
        <taxon>Pseudomonadota</taxon>
        <taxon>Betaproteobacteria</taxon>
        <taxon>Burkholderiales</taxon>
        <taxon>Comamonadaceae</taxon>
        <taxon>Acidovorax</taxon>
    </lineage>
</organism>
<dbReference type="InterPro" id="IPR011990">
    <property type="entry name" value="TPR-like_helical_dom_sf"/>
</dbReference>
<feature type="signal peptide" evidence="4">
    <location>
        <begin position="1"/>
        <end position="24"/>
    </location>
</feature>
<evidence type="ECO:0000313" key="6">
    <source>
        <dbReference type="Proteomes" id="UP001525968"/>
    </source>
</evidence>
<dbReference type="InterPro" id="IPR019734">
    <property type="entry name" value="TPR_rpt"/>
</dbReference>
<dbReference type="SMART" id="SM00028">
    <property type="entry name" value="TPR"/>
    <property type="match status" value="4"/>
</dbReference>
<evidence type="ECO:0000313" key="5">
    <source>
        <dbReference type="EMBL" id="MCT9813079.1"/>
    </source>
</evidence>
<feature type="chain" id="PRO_5047215308" evidence="4">
    <location>
        <begin position="25"/>
        <end position="310"/>
    </location>
</feature>
<keyword evidence="6" id="KW-1185">Reference proteome</keyword>
<evidence type="ECO:0000256" key="3">
    <source>
        <dbReference type="PROSITE-ProRule" id="PRU00339"/>
    </source>
</evidence>
<feature type="repeat" description="TPR" evidence="3">
    <location>
        <begin position="133"/>
        <end position="166"/>
    </location>
</feature>
<dbReference type="InterPro" id="IPR013105">
    <property type="entry name" value="TPR_2"/>
</dbReference>
<accession>A0ABT2PTB5</accession>
<evidence type="ECO:0000256" key="2">
    <source>
        <dbReference type="ARBA" id="ARBA00022803"/>
    </source>
</evidence>
<dbReference type="Gene3D" id="1.25.40.10">
    <property type="entry name" value="Tetratricopeptide repeat domain"/>
    <property type="match status" value="1"/>
</dbReference>
<comment type="caution">
    <text evidence="5">The sequence shown here is derived from an EMBL/GenBank/DDBJ whole genome shotgun (WGS) entry which is preliminary data.</text>
</comment>
<reference evidence="5 6" key="1">
    <citation type="submission" date="2022-09" db="EMBL/GenBank/DDBJ databases">
        <title>Draft genome of isolate Be4.</title>
        <authorList>
            <person name="Sanchez-Castro I."/>
            <person name="Martinez-Rodriguez P."/>
            <person name="Descostes M."/>
            <person name="Merroun M."/>
        </authorList>
    </citation>
    <scope>NUCLEOTIDE SEQUENCE [LARGE SCALE GENOMIC DNA]</scope>
    <source>
        <strain evidence="5 6">Be4</strain>
    </source>
</reference>
<keyword evidence="2 3" id="KW-0802">TPR repeat</keyword>
<evidence type="ECO:0000256" key="4">
    <source>
        <dbReference type="SAM" id="SignalP"/>
    </source>
</evidence>
<dbReference type="SUPFAM" id="SSF48452">
    <property type="entry name" value="TPR-like"/>
    <property type="match status" value="1"/>
</dbReference>
<dbReference type="Proteomes" id="UP001525968">
    <property type="component" value="Unassembled WGS sequence"/>
</dbReference>
<name>A0ABT2PTB5_9BURK</name>
<dbReference type="RefSeq" id="WP_261502330.1">
    <property type="nucleotide sequence ID" value="NZ_JAODYH010000015.1"/>
</dbReference>
<sequence>MRIKTDPFRSRTATWLVLATGALALAGCASKPAQGYGAAEQNIAAQAQQQMESAEQATQVDPQKTYLNLIAQMQQAQQWYASLAHADAFERQYGSNPEIRLKRADAQRNTGQPQLAEANYRALLGDADSNTQARAHRGLGLLYAGQKRYAQAVSQLERARQLNPIDADVLADLAYTHMLDGRLAAASLPILQAAQLAPGNARVQLNLALYWLANGDQHQASQLLQRLRQPQAKNTPPLIDETSVQTLQSQLITIEQAVRARPPAADTAPAIAPPGAVRTIVIEQLPPQHAAPSRIDIVQAPGNSTPSQPQ</sequence>
<keyword evidence="4" id="KW-0732">Signal</keyword>
<gene>
    <name evidence="5" type="ORF">N0K08_20820</name>
</gene>
<dbReference type="EMBL" id="JAODYH010000015">
    <property type="protein sequence ID" value="MCT9813079.1"/>
    <property type="molecule type" value="Genomic_DNA"/>
</dbReference>
<dbReference type="PROSITE" id="PS50005">
    <property type="entry name" value="TPR"/>
    <property type="match status" value="1"/>
</dbReference>
<dbReference type="PROSITE" id="PS51257">
    <property type="entry name" value="PROKAR_LIPOPROTEIN"/>
    <property type="match status" value="1"/>
</dbReference>
<keyword evidence="1" id="KW-0677">Repeat</keyword>